<comment type="caution">
    <text evidence="1">The sequence shown here is derived from an EMBL/GenBank/DDBJ whole genome shotgun (WGS) entry which is preliminary data.</text>
</comment>
<name>A0A644XK27_9ZZZZ</name>
<sequence>MIEKRENKLFLQLSSTADISHFNEISRNAIIEELLKPDGTAFIEINSINHAVILCRDFISKFNIGSSNWRGGLIVDKNFNFIARVSYNGRVWNNTEENWRTAKEITI</sequence>
<evidence type="ECO:0000313" key="1">
    <source>
        <dbReference type="EMBL" id="MPM16542.1"/>
    </source>
</evidence>
<organism evidence="1">
    <name type="scientific">bioreactor metagenome</name>
    <dbReference type="NCBI Taxonomy" id="1076179"/>
    <lineage>
        <taxon>unclassified sequences</taxon>
        <taxon>metagenomes</taxon>
        <taxon>ecological metagenomes</taxon>
    </lineage>
</organism>
<proteinExistence type="predicted"/>
<reference evidence="1" key="1">
    <citation type="submission" date="2019-08" db="EMBL/GenBank/DDBJ databases">
        <authorList>
            <person name="Kucharzyk K."/>
            <person name="Murdoch R.W."/>
            <person name="Higgins S."/>
            <person name="Loffler F."/>
        </authorList>
    </citation>
    <scope>NUCLEOTIDE SEQUENCE</scope>
</reference>
<dbReference type="AlphaFoldDB" id="A0A644XK27"/>
<accession>A0A644XK27</accession>
<protein>
    <submittedName>
        <fullName evidence="1">Uncharacterized protein</fullName>
    </submittedName>
</protein>
<gene>
    <name evidence="1" type="ORF">SDC9_62923</name>
</gene>
<dbReference type="EMBL" id="VSSQ01002632">
    <property type="protein sequence ID" value="MPM16542.1"/>
    <property type="molecule type" value="Genomic_DNA"/>
</dbReference>